<dbReference type="AlphaFoldDB" id="A0A3B1DNR7"/>
<accession>A0A3B1DNR7</accession>
<reference evidence="1" key="1">
    <citation type="submission" date="2018-06" db="EMBL/GenBank/DDBJ databases">
        <authorList>
            <person name="Zhirakovskaya E."/>
        </authorList>
    </citation>
    <scope>NUCLEOTIDE SEQUENCE</scope>
</reference>
<organism evidence="1">
    <name type="scientific">hydrothermal vent metagenome</name>
    <dbReference type="NCBI Taxonomy" id="652676"/>
    <lineage>
        <taxon>unclassified sequences</taxon>
        <taxon>metagenomes</taxon>
        <taxon>ecological metagenomes</taxon>
    </lineage>
</organism>
<proteinExistence type="predicted"/>
<protein>
    <submittedName>
        <fullName evidence="1">Uncharacterized protein</fullName>
    </submittedName>
</protein>
<name>A0A3B1DNR7_9ZZZZ</name>
<dbReference type="EMBL" id="UOGH01000294">
    <property type="protein sequence ID" value="VAX33355.1"/>
    <property type="molecule type" value="Genomic_DNA"/>
</dbReference>
<gene>
    <name evidence="1" type="ORF">MNBD_NITROSPIRAE02-1635</name>
</gene>
<evidence type="ECO:0000313" key="1">
    <source>
        <dbReference type="EMBL" id="VAX33355.1"/>
    </source>
</evidence>
<sequence length="122" mass="13502">MSDNFVITNLNGWLNLPNIEMPSLKSEKEKGSVFHVKKVGFVLVDKNECKRKGLNAQQAPGGKCALPTAVVLFGNKYELCSLPLELSEWVQQCVGMAHSGMNAFPTQVEFGVLNNRIYAEML</sequence>